<evidence type="ECO:0000313" key="1">
    <source>
        <dbReference type="EMBL" id="MBM7124706.1"/>
    </source>
</evidence>
<sequence>MKKLFSLNWGKPEQEDVTLELAEPLDQAAAARIDSYAESVLATLRKGVPEANYGGSSVDRLAKDLTANSSRYSPDQRIQIANMYGAFLGRSIIAAYPELSGTWVRWKGDIGIEFPSRGKGPSKILFPINRTFKHIENGPADSIYDLFSAVPDFVNSNPAT</sequence>
<gene>
    <name evidence="1" type="ORF">ISP19_04885</name>
</gene>
<dbReference type="RefSeq" id="WP_204680238.1">
    <property type="nucleotide sequence ID" value="NZ_BSNR01000011.1"/>
</dbReference>
<reference evidence="1" key="1">
    <citation type="submission" date="2020-10" db="EMBL/GenBank/DDBJ databases">
        <title>Phylogeny of dyella-like bacteria.</title>
        <authorList>
            <person name="Fu J."/>
        </authorList>
    </citation>
    <scope>NUCLEOTIDE SEQUENCE</scope>
    <source>
        <strain evidence="1">DHOC52</strain>
    </source>
</reference>
<comment type="caution">
    <text evidence="1">The sequence shown here is derived from an EMBL/GenBank/DDBJ whole genome shotgun (WGS) entry which is preliminary data.</text>
</comment>
<proteinExistence type="predicted"/>
<organism evidence="1 2">
    <name type="scientific">Dyella flava</name>
    <dbReference type="NCBI Taxonomy" id="1920170"/>
    <lineage>
        <taxon>Bacteria</taxon>
        <taxon>Pseudomonadati</taxon>
        <taxon>Pseudomonadota</taxon>
        <taxon>Gammaproteobacteria</taxon>
        <taxon>Lysobacterales</taxon>
        <taxon>Rhodanobacteraceae</taxon>
        <taxon>Dyella</taxon>
    </lineage>
</organism>
<keyword evidence="2" id="KW-1185">Reference proteome</keyword>
<accession>A0ABS2K0C9</accession>
<name>A0ABS2K0C9_9GAMM</name>
<dbReference type="Proteomes" id="UP001430149">
    <property type="component" value="Unassembled WGS sequence"/>
</dbReference>
<protein>
    <recommendedName>
        <fullName evidence="3">DUF3806 domain-containing protein</fullName>
    </recommendedName>
</protein>
<evidence type="ECO:0008006" key="3">
    <source>
        <dbReference type="Google" id="ProtNLM"/>
    </source>
</evidence>
<dbReference type="EMBL" id="JADIKE010000029">
    <property type="protein sequence ID" value="MBM7124706.1"/>
    <property type="molecule type" value="Genomic_DNA"/>
</dbReference>
<evidence type="ECO:0000313" key="2">
    <source>
        <dbReference type="Proteomes" id="UP001430149"/>
    </source>
</evidence>